<dbReference type="AlphaFoldDB" id="A0AAD9C9E6"/>
<protein>
    <submittedName>
        <fullName evidence="2">Catalase-peroxidase</fullName>
    </submittedName>
</protein>
<accession>A0AAD9C9E6</accession>
<evidence type="ECO:0000313" key="3">
    <source>
        <dbReference type="Proteomes" id="UP001228049"/>
    </source>
</evidence>
<dbReference type="EMBL" id="JASDAP010000009">
    <property type="protein sequence ID" value="KAK1897204.1"/>
    <property type="molecule type" value="Genomic_DNA"/>
</dbReference>
<name>A0AAD9C9E6_DISEL</name>
<proteinExistence type="predicted"/>
<keyword evidence="3" id="KW-1185">Reference proteome</keyword>
<reference evidence="2" key="1">
    <citation type="submission" date="2023-04" db="EMBL/GenBank/DDBJ databases">
        <title>Chromosome-level genome of Chaenocephalus aceratus.</title>
        <authorList>
            <person name="Park H."/>
        </authorList>
    </citation>
    <scope>NUCLEOTIDE SEQUENCE</scope>
    <source>
        <strain evidence="2">DE</strain>
        <tissue evidence="2">Muscle</tissue>
    </source>
</reference>
<evidence type="ECO:0000256" key="1">
    <source>
        <dbReference type="SAM" id="MobiDB-lite"/>
    </source>
</evidence>
<feature type="region of interest" description="Disordered" evidence="1">
    <location>
        <begin position="12"/>
        <end position="31"/>
    </location>
</feature>
<comment type="caution">
    <text evidence="2">The sequence shown here is derived from an EMBL/GenBank/DDBJ whole genome shotgun (WGS) entry which is preliminary data.</text>
</comment>
<sequence length="67" mass="7327">MTTVRLFWPRVPGGASQAPSRSFDVAESSSREPRDDVEIKTFITGGYTQPVTSLPLVFITTSILLAK</sequence>
<dbReference type="Proteomes" id="UP001228049">
    <property type="component" value="Unassembled WGS sequence"/>
</dbReference>
<feature type="non-terminal residue" evidence="2">
    <location>
        <position position="1"/>
    </location>
</feature>
<evidence type="ECO:0000313" key="2">
    <source>
        <dbReference type="EMBL" id="KAK1897204.1"/>
    </source>
</evidence>
<gene>
    <name evidence="2" type="ORF">KUDE01_016741</name>
</gene>
<organism evidence="2 3">
    <name type="scientific">Dissostichus eleginoides</name>
    <name type="common">Patagonian toothfish</name>
    <name type="synonym">Dissostichus amissus</name>
    <dbReference type="NCBI Taxonomy" id="100907"/>
    <lineage>
        <taxon>Eukaryota</taxon>
        <taxon>Metazoa</taxon>
        <taxon>Chordata</taxon>
        <taxon>Craniata</taxon>
        <taxon>Vertebrata</taxon>
        <taxon>Euteleostomi</taxon>
        <taxon>Actinopterygii</taxon>
        <taxon>Neopterygii</taxon>
        <taxon>Teleostei</taxon>
        <taxon>Neoteleostei</taxon>
        <taxon>Acanthomorphata</taxon>
        <taxon>Eupercaria</taxon>
        <taxon>Perciformes</taxon>
        <taxon>Notothenioidei</taxon>
        <taxon>Nototheniidae</taxon>
        <taxon>Dissostichus</taxon>
    </lineage>
</organism>